<keyword evidence="3" id="KW-0808">Transferase</keyword>
<dbReference type="InterPro" id="IPR029026">
    <property type="entry name" value="tRNA_m1G_MTases_N"/>
</dbReference>
<dbReference type="GO" id="GO:0032259">
    <property type="term" value="P:methylation"/>
    <property type="evidence" value="ECO:0007669"/>
    <property type="project" value="UniProtKB-KW"/>
</dbReference>
<dbReference type="PANTHER" id="PTHR43191:SF2">
    <property type="entry name" value="RRNA METHYLTRANSFERASE 3, MITOCHONDRIAL"/>
    <property type="match status" value="1"/>
</dbReference>
<name>A0A919XAC0_9BACI</name>
<dbReference type="PANTHER" id="PTHR43191">
    <property type="entry name" value="RRNA METHYLTRANSFERASE 3"/>
    <property type="match status" value="1"/>
</dbReference>
<dbReference type="RefSeq" id="WP_212921309.1">
    <property type="nucleotide sequence ID" value="NZ_BORP01000004.1"/>
</dbReference>
<dbReference type="Pfam" id="PF22435">
    <property type="entry name" value="MRM3-like_sub_bind"/>
    <property type="match status" value="1"/>
</dbReference>
<proteinExistence type="inferred from homology"/>
<dbReference type="InterPro" id="IPR013123">
    <property type="entry name" value="SpoU_subst-bd"/>
</dbReference>
<dbReference type="Gene3D" id="3.40.1280.10">
    <property type="match status" value="1"/>
</dbReference>
<keyword evidence="6" id="KW-1185">Reference proteome</keyword>
<dbReference type="GO" id="GO:0005737">
    <property type="term" value="C:cytoplasm"/>
    <property type="evidence" value="ECO:0007669"/>
    <property type="project" value="UniProtKB-ARBA"/>
</dbReference>
<organism evidence="5 6">
    <name type="scientific">Ornithinibacillus bavariensis</name>
    <dbReference type="NCBI Taxonomy" id="545502"/>
    <lineage>
        <taxon>Bacteria</taxon>
        <taxon>Bacillati</taxon>
        <taxon>Bacillota</taxon>
        <taxon>Bacilli</taxon>
        <taxon>Bacillales</taxon>
        <taxon>Bacillaceae</taxon>
        <taxon>Ornithinibacillus</taxon>
    </lineage>
</organism>
<sequence length="245" mass="27105">MITSVKNEKVKNWRKLHNRKERTKAGTFLIEGFHLIEEAIKSNWDVLEIILQEDVSLPAWKCDAPTVEVAENVFQHISQTKTPQGIAAVVRMKNSHEINGNLYLLLDRIQDPGNLGTIIRTADAAGFDAVMLGEGTVDLYNDKVIRATQGSLFHIPIIQESLPTEINKLKQEGFRIWASALTNSKDFHTLKPTSKVALILGNEGAGIEGTILELADEIVKIPIYGKAESLNVSIAAGILMYHLKG</sequence>
<dbReference type="InterPro" id="IPR051259">
    <property type="entry name" value="rRNA_Methyltransferase"/>
</dbReference>
<evidence type="ECO:0000256" key="2">
    <source>
        <dbReference type="ARBA" id="ARBA00022603"/>
    </source>
</evidence>
<dbReference type="EMBL" id="BORP01000004">
    <property type="protein sequence ID" value="GIO27773.1"/>
    <property type="molecule type" value="Genomic_DNA"/>
</dbReference>
<dbReference type="SUPFAM" id="SSF75217">
    <property type="entry name" value="alpha/beta knot"/>
    <property type="match status" value="1"/>
</dbReference>
<dbReference type="GO" id="GO:0008173">
    <property type="term" value="F:RNA methyltransferase activity"/>
    <property type="evidence" value="ECO:0007669"/>
    <property type="project" value="InterPro"/>
</dbReference>
<dbReference type="SMART" id="SM00967">
    <property type="entry name" value="SpoU_sub_bind"/>
    <property type="match status" value="1"/>
</dbReference>
<evidence type="ECO:0000313" key="5">
    <source>
        <dbReference type="EMBL" id="GIO27773.1"/>
    </source>
</evidence>
<dbReference type="InterPro" id="IPR029064">
    <property type="entry name" value="Ribosomal_eL30-like_sf"/>
</dbReference>
<evidence type="ECO:0000256" key="1">
    <source>
        <dbReference type="ARBA" id="ARBA00007228"/>
    </source>
</evidence>
<reference evidence="5" key="1">
    <citation type="submission" date="2021-03" db="EMBL/GenBank/DDBJ databases">
        <title>Antimicrobial resistance genes in bacteria isolated from Japanese honey, and their potential for conferring macrolide and lincosamide resistance in the American foulbrood pathogen Paenibacillus larvae.</title>
        <authorList>
            <person name="Okamoto M."/>
            <person name="Kumagai M."/>
            <person name="Kanamori H."/>
            <person name="Takamatsu D."/>
        </authorList>
    </citation>
    <scope>NUCLEOTIDE SEQUENCE</scope>
    <source>
        <strain evidence="5">J43TS3</strain>
    </source>
</reference>
<dbReference type="Gene3D" id="3.30.1330.30">
    <property type="match status" value="1"/>
</dbReference>
<dbReference type="AlphaFoldDB" id="A0A919XAC0"/>
<gene>
    <name evidence="5" type="primary">ysgA</name>
    <name evidence="5" type="ORF">J43TS3_23840</name>
</gene>
<keyword evidence="2 5" id="KW-0489">Methyltransferase</keyword>
<comment type="caution">
    <text evidence="5">The sequence shown here is derived from an EMBL/GenBank/DDBJ whole genome shotgun (WGS) entry which is preliminary data.</text>
</comment>
<accession>A0A919XAC0</accession>
<evidence type="ECO:0000256" key="3">
    <source>
        <dbReference type="ARBA" id="ARBA00022679"/>
    </source>
</evidence>
<dbReference type="InterPro" id="IPR001537">
    <property type="entry name" value="SpoU_MeTrfase"/>
</dbReference>
<dbReference type="GO" id="GO:0003723">
    <property type="term" value="F:RNA binding"/>
    <property type="evidence" value="ECO:0007669"/>
    <property type="project" value="InterPro"/>
</dbReference>
<feature type="domain" description="RNA 2-O ribose methyltransferase substrate binding" evidence="4">
    <location>
        <begin position="29"/>
        <end position="96"/>
    </location>
</feature>
<dbReference type="InterPro" id="IPR029028">
    <property type="entry name" value="Alpha/beta_knot_MTases"/>
</dbReference>
<evidence type="ECO:0000313" key="6">
    <source>
        <dbReference type="Proteomes" id="UP000676917"/>
    </source>
</evidence>
<dbReference type="Proteomes" id="UP000676917">
    <property type="component" value="Unassembled WGS sequence"/>
</dbReference>
<protein>
    <submittedName>
        <fullName evidence="5">tRNA/rRNA methyltransferase YsgA</fullName>
    </submittedName>
</protein>
<dbReference type="InterPro" id="IPR053888">
    <property type="entry name" value="MRM3-like_sub_bind"/>
</dbReference>
<comment type="similarity">
    <text evidence="1">Belongs to the class IV-like SAM-binding methyltransferase superfamily. RNA methyltransferase TrmH family.</text>
</comment>
<evidence type="ECO:0000259" key="4">
    <source>
        <dbReference type="SMART" id="SM00967"/>
    </source>
</evidence>
<dbReference type="SUPFAM" id="SSF55315">
    <property type="entry name" value="L30e-like"/>
    <property type="match status" value="1"/>
</dbReference>
<dbReference type="GO" id="GO:0006396">
    <property type="term" value="P:RNA processing"/>
    <property type="evidence" value="ECO:0007669"/>
    <property type="project" value="InterPro"/>
</dbReference>
<dbReference type="Pfam" id="PF00588">
    <property type="entry name" value="SpoU_methylase"/>
    <property type="match status" value="1"/>
</dbReference>
<dbReference type="CDD" id="cd18095">
    <property type="entry name" value="SpoU-like_rRNA-MTase"/>
    <property type="match status" value="1"/>
</dbReference>